<feature type="non-terminal residue" evidence="2">
    <location>
        <position position="86"/>
    </location>
</feature>
<feature type="compositionally biased region" description="Basic residues" evidence="1">
    <location>
        <begin position="67"/>
        <end position="86"/>
    </location>
</feature>
<feature type="compositionally biased region" description="Low complexity" evidence="1">
    <location>
        <begin position="18"/>
        <end position="38"/>
    </location>
</feature>
<feature type="non-terminal residue" evidence="2">
    <location>
        <position position="1"/>
    </location>
</feature>
<gene>
    <name evidence="2" type="ORF">AVDCRST_MAG38-2250</name>
</gene>
<evidence type="ECO:0000313" key="2">
    <source>
        <dbReference type="EMBL" id="CAA9484658.1"/>
    </source>
</evidence>
<evidence type="ECO:0000256" key="1">
    <source>
        <dbReference type="SAM" id="MobiDB-lite"/>
    </source>
</evidence>
<dbReference type="AlphaFoldDB" id="A0A6J4S3V6"/>
<organism evidence="2">
    <name type="scientific">uncultured Solirubrobacteraceae bacterium</name>
    <dbReference type="NCBI Taxonomy" id="1162706"/>
    <lineage>
        <taxon>Bacteria</taxon>
        <taxon>Bacillati</taxon>
        <taxon>Actinomycetota</taxon>
        <taxon>Thermoleophilia</taxon>
        <taxon>Solirubrobacterales</taxon>
        <taxon>Solirubrobacteraceae</taxon>
        <taxon>environmental samples</taxon>
    </lineage>
</organism>
<accession>A0A6J4S3V6</accession>
<reference evidence="2" key="1">
    <citation type="submission" date="2020-02" db="EMBL/GenBank/DDBJ databases">
        <authorList>
            <person name="Meier V. D."/>
        </authorList>
    </citation>
    <scope>NUCLEOTIDE SEQUENCE</scope>
    <source>
        <strain evidence="2">AVDCRST_MAG38</strain>
    </source>
</reference>
<sequence length="86" mass="8999">LLEALSPGRPPGARRPYRTAPGHAATDSDGARAAAAHPTRPRADVRPARRRTAVEPRAPADGAGRGGGHRRRPPVARGAPHRRAAL</sequence>
<proteinExistence type="predicted"/>
<protein>
    <submittedName>
        <fullName evidence="2">Uncharacterized protein</fullName>
    </submittedName>
</protein>
<feature type="region of interest" description="Disordered" evidence="1">
    <location>
        <begin position="1"/>
        <end position="86"/>
    </location>
</feature>
<name>A0A6J4S3V6_9ACTN</name>
<dbReference type="EMBL" id="CADCVJ010000191">
    <property type="protein sequence ID" value="CAA9484658.1"/>
    <property type="molecule type" value="Genomic_DNA"/>
</dbReference>